<dbReference type="AlphaFoldDB" id="A0A2V2WA75"/>
<feature type="domain" description="Nuclear cap binding complex subunit CBP66 N-terminal" evidence="2">
    <location>
        <begin position="5"/>
        <end position="100"/>
    </location>
</feature>
<gene>
    <name evidence="4" type="ORF">C3747_137g83</name>
</gene>
<dbReference type="InterPro" id="IPR043965">
    <property type="entry name" value="CBP66_C"/>
</dbReference>
<dbReference type="VEuPathDB" id="TriTrypDB:ECC02_004980"/>
<feature type="domain" description="Nuclear cap-binding complex subunit CBP66 C-terminal" evidence="1">
    <location>
        <begin position="187"/>
        <end position="556"/>
    </location>
</feature>
<dbReference type="InterPro" id="IPR048321">
    <property type="entry name" value="CBP66_1st"/>
</dbReference>
<dbReference type="VEuPathDB" id="TriTrypDB:TcG_03583"/>
<dbReference type="GO" id="GO:0005846">
    <property type="term" value="C:nuclear cap binding complex"/>
    <property type="evidence" value="ECO:0007669"/>
    <property type="project" value="InterPro"/>
</dbReference>
<dbReference type="VEuPathDB" id="TriTrypDB:TcCL_ESM02136"/>
<evidence type="ECO:0000313" key="5">
    <source>
        <dbReference type="Proteomes" id="UP000246078"/>
    </source>
</evidence>
<dbReference type="Proteomes" id="UP000246078">
    <property type="component" value="Unassembled WGS sequence"/>
</dbReference>
<sequence length="556" mass="62540">MSQTRTFVFITNIPDFLLEPLSTASTSATIRRRENRDPLYERLRALLAANTSGVMLVMHLQTRGYALALYASEKEALEACKTNIVPEQPGHKYSPLLLRILRRERPAPSEAVYTPTLTVEGEVVQKAELADTRGLELVYRGRAVAKWCPHTLAREDCLFGTACYRLHKRAYQKTVLKRPRLGEAVVHHMTPEERALVHRISCNTRRAEECVIPAEMRIDFSLHVSLTRDEAEALVDDAAGVVPASVLQRVEAACAGHGGPYFVKFDFPGGAPWDWSLHDDREGLPRLRQRLPFPENGAPTPLERDIFCQQLLYHLNQMNRFETISSALRALAHSPKVQEALRRVAQNPRVHEGKPEEGEGGAVALGLCIRPWLFLPTVGVEVSVLLESGGDRVRGIVQRRSALRLMTCFSFLQKHGMNLSRYAVIGSGQDVYAEESLETEMRRVEKAVKRAVEGLRQHLRQQVSRGGQLPSNAAWCFQLAVMPSTSPSSVAAGEDAAEMRCVVLSMKPYEEAFEEFTAMHPSLMRDEAVTDVIWNTKRHTYVALFPRELMERLKED</sequence>
<dbReference type="VEuPathDB" id="TriTrypDB:TcBrA4_0091220"/>
<evidence type="ECO:0000313" key="4">
    <source>
        <dbReference type="EMBL" id="PWV05137.1"/>
    </source>
</evidence>
<accession>A0A2V2WA75</accession>
<evidence type="ECO:0000259" key="2">
    <source>
        <dbReference type="Pfam" id="PF20991"/>
    </source>
</evidence>
<reference evidence="4 5" key="1">
    <citation type="journal article" date="2018" name="Microb. Genom.">
        <title>Expanding an expanded genome: long-read sequencing of Trypanosoma cruzi.</title>
        <authorList>
            <person name="Berna L."/>
            <person name="Rodriguez M."/>
            <person name="Chiribao M.L."/>
            <person name="Parodi-Talice A."/>
            <person name="Pita S."/>
            <person name="Rijo G."/>
            <person name="Alvarez-Valin F."/>
            <person name="Robello C."/>
        </authorList>
    </citation>
    <scope>NUCLEOTIDE SEQUENCE [LARGE SCALE GENOMIC DNA]</scope>
    <source>
        <strain evidence="4 5">TCC</strain>
    </source>
</reference>
<feature type="domain" description="Nuclear cap binding complex subunit CBP66 second" evidence="3">
    <location>
        <begin position="105"/>
        <end position="181"/>
    </location>
</feature>
<dbReference type="VEuPathDB" id="TriTrypDB:C4B63_12g327"/>
<dbReference type="EMBL" id="PRFC01000137">
    <property type="protein sequence ID" value="PWV05137.1"/>
    <property type="molecule type" value="Genomic_DNA"/>
</dbReference>
<dbReference type="Pfam" id="PF20992">
    <property type="entry name" value="CBP66_2nd"/>
    <property type="match status" value="1"/>
</dbReference>
<dbReference type="VEuPathDB" id="TriTrypDB:BCY84_21208"/>
<dbReference type="InterPro" id="IPR048322">
    <property type="entry name" value="CBP66_2nd"/>
</dbReference>
<organism evidence="4 5">
    <name type="scientific">Trypanosoma cruzi</name>
    <dbReference type="NCBI Taxonomy" id="5693"/>
    <lineage>
        <taxon>Eukaryota</taxon>
        <taxon>Discoba</taxon>
        <taxon>Euglenozoa</taxon>
        <taxon>Kinetoplastea</taxon>
        <taxon>Metakinetoplastina</taxon>
        <taxon>Trypanosomatida</taxon>
        <taxon>Trypanosomatidae</taxon>
        <taxon>Trypanosoma</taxon>
        <taxon>Schizotrypanum</taxon>
    </lineage>
</organism>
<dbReference type="Pfam" id="PF19043">
    <property type="entry name" value="CBP66"/>
    <property type="match status" value="1"/>
</dbReference>
<dbReference type="VEuPathDB" id="TriTrypDB:C3747_137g83"/>
<name>A0A2V2WA75_TRYCR</name>
<dbReference type="VEuPathDB" id="TriTrypDB:TCSYLVIO_005916"/>
<comment type="caution">
    <text evidence="4">The sequence shown here is derived from an EMBL/GenBank/DDBJ whole genome shotgun (WGS) entry which is preliminary data.</text>
</comment>
<proteinExistence type="predicted"/>
<dbReference type="VEuPathDB" id="TriTrypDB:TCDM_08092"/>
<evidence type="ECO:0000259" key="3">
    <source>
        <dbReference type="Pfam" id="PF20992"/>
    </source>
</evidence>
<dbReference type="VEuPathDB" id="TriTrypDB:Tc_MARK_5366"/>
<protein>
    <submittedName>
        <fullName evidence="4">Uncharacterized protein</fullName>
    </submittedName>
</protein>
<evidence type="ECO:0000259" key="1">
    <source>
        <dbReference type="Pfam" id="PF19043"/>
    </source>
</evidence>
<dbReference type="VEuPathDB" id="TriTrypDB:C4B63_12g328"/>
<dbReference type="VEuPathDB" id="TriTrypDB:TcCLB.509233.210"/>
<dbReference type="Pfam" id="PF20991">
    <property type="entry name" value="CBP66_1st"/>
    <property type="match status" value="1"/>
</dbReference>